<keyword evidence="5" id="KW-0812">Transmembrane</keyword>
<evidence type="ECO:0000256" key="7">
    <source>
        <dbReference type="ARBA" id="ARBA00022989"/>
    </source>
</evidence>
<evidence type="ECO:0000313" key="11">
    <source>
        <dbReference type="EMBL" id="MDH5830693.1"/>
    </source>
</evidence>
<evidence type="ECO:0000256" key="3">
    <source>
        <dbReference type="ARBA" id="ARBA00022475"/>
    </source>
</evidence>
<evidence type="ECO:0000256" key="6">
    <source>
        <dbReference type="ARBA" id="ARBA00022927"/>
    </source>
</evidence>
<dbReference type="Gene3D" id="2.30.42.10">
    <property type="match status" value="1"/>
</dbReference>
<dbReference type="InterPro" id="IPR024961">
    <property type="entry name" value="T2SS_GspC_N"/>
</dbReference>
<evidence type="ECO:0000256" key="1">
    <source>
        <dbReference type="ARBA" id="ARBA00004533"/>
    </source>
</evidence>
<dbReference type="Proteomes" id="UP001156831">
    <property type="component" value="Unassembled WGS sequence"/>
</dbReference>
<evidence type="ECO:0000313" key="12">
    <source>
        <dbReference type="Proteomes" id="UP001156831"/>
    </source>
</evidence>
<keyword evidence="2" id="KW-0813">Transport</keyword>
<dbReference type="InterPro" id="IPR041489">
    <property type="entry name" value="PDZ_6"/>
</dbReference>
<keyword evidence="12" id="KW-1185">Reference proteome</keyword>
<evidence type="ECO:0000256" key="8">
    <source>
        <dbReference type="ARBA" id="ARBA00023136"/>
    </source>
</evidence>
<gene>
    <name evidence="11" type="ORF">QFW80_09230</name>
</gene>
<dbReference type="Gene3D" id="2.30.30.830">
    <property type="match status" value="1"/>
</dbReference>
<name>A0ABT6JJ47_9GAMM</name>
<dbReference type="InterPro" id="IPR036034">
    <property type="entry name" value="PDZ_sf"/>
</dbReference>
<dbReference type="SUPFAM" id="SSF50156">
    <property type="entry name" value="PDZ domain-like"/>
    <property type="match status" value="1"/>
</dbReference>
<evidence type="ECO:0000256" key="2">
    <source>
        <dbReference type="ARBA" id="ARBA00022448"/>
    </source>
</evidence>
<evidence type="ECO:0000259" key="9">
    <source>
        <dbReference type="Pfam" id="PF11356"/>
    </source>
</evidence>
<dbReference type="EMBL" id="JARXRN010000024">
    <property type="protein sequence ID" value="MDH5830693.1"/>
    <property type="molecule type" value="Genomic_DNA"/>
</dbReference>
<reference evidence="11 12" key="1">
    <citation type="submission" date="2023-04" db="EMBL/GenBank/DDBJ databases">
        <title>Luteimonas sp. M1R5S18.</title>
        <authorList>
            <person name="Sun J.-Q."/>
        </authorList>
    </citation>
    <scope>NUCLEOTIDE SEQUENCE [LARGE SCALE GENOMIC DNA]</scope>
    <source>
        <strain evidence="11 12">M1R5S18</strain>
    </source>
</reference>
<organism evidence="11 12">
    <name type="scientific">Luteimonas rhizosphaericola</name>
    <dbReference type="NCBI Taxonomy" id="3042024"/>
    <lineage>
        <taxon>Bacteria</taxon>
        <taxon>Pseudomonadati</taxon>
        <taxon>Pseudomonadota</taxon>
        <taxon>Gammaproteobacteria</taxon>
        <taxon>Lysobacterales</taxon>
        <taxon>Lysobacteraceae</taxon>
        <taxon>Luteimonas</taxon>
    </lineage>
</organism>
<evidence type="ECO:0000256" key="4">
    <source>
        <dbReference type="ARBA" id="ARBA00022519"/>
    </source>
</evidence>
<feature type="domain" description="Type II secretion system protein GspC N-terminal" evidence="9">
    <location>
        <begin position="89"/>
        <end position="149"/>
    </location>
</feature>
<keyword evidence="6" id="KW-0653">Protein transport</keyword>
<proteinExistence type="predicted"/>
<keyword evidence="3" id="KW-1003">Cell membrane</keyword>
<dbReference type="Pfam" id="PF11356">
    <property type="entry name" value="T2SSC"/>
    <property type="match status" value="1"/>
</dbReference>
<keyword evidence="8" id="KW-0472">Membrane</keyword>
<evidence type="ECO:0000259" key="10">
    <source>
        <dbReference type="Pfam" id="PF17820"/>
    </source>
</evidence>
<keyword evidence="4" id="KW-0997">Cell inner membrane</keyword>
<dbReference type="RefSeq" id="WP_280601494.1">
    <property type="nucleotide sequence ID" value="NZ_JARXRN010000024.1"/>
</dbReference>
<accession>A0ABT6JJ47</accession>
<comment type="caution">
    <text evidence="11">The sequence shown here is derived from an EMBL/GenBank/DDBJ whole genome shotgun (WGS) entry which is preliminary data.</text>
</comment>
<dbReference type="Pfam" id="PF17820">
    <property type="entry name" value="PDZ_6"/>
    <property type="match status" value="1"/>
</dbReference>
<comment type="subcellular location">
    <subcellularLocation>
        <location evidence="1">Cell inner membrane</location>
    </subcellularLocation>
</comment>
<sequence length="278" mass="28210">MPALPTFRDPQALLSRLGGTDALVRLAEVAVVAMLALQCARLVWLLLPPAPLGMIPDAGAGLMAPRLERLSIDAFHPGAATGAIADTSGLRLYATRGGAAGGSAIVADRDGSQRSYAVGDEVAPGVVLAAVHADHAILESAGRRTELRFPVATASNRPPATAAPVATRAPAATTTLATDASPPVIDPAQLLAEAGLRPIDDGDGGSEAGYTVIPRGDGAILRQAGLQAGDVLLSVNGQALTPERYAELGDSLAGAATITLTYRRDGQVRTATLQAPTP</sequence>
<feature type="domain" description="PDZ" evidence="10">
    <location>
        <begin position="218"/>
        <end position="264"/>
    </location>
</feature>
<keyword evidence="7" id="KW-1133">Transmembrane helix</keyword>
<evidence type="ECO:0000256" key="5">
    <source>
        <dbReference type="ARBA" id="ARBA00022692"/>
    </source>
</evidence>
<protein>
    <submittedName>
        <fullName evidence="11">Type II secretion system protein N</fullName>
    </submittedName>
</protein>